<protein>
    <recommendedName>
        <fullName evidence="1">Rubrerythrin diiron-binding domain-containing protein</fullName>
    </recommendedName>
</protein>
<comment type="caution">
    <text evidence="2">The sequence shown here is derived from an EMBL/GenBank/DDBJ whole genome shotgun (WGS) entry which is preliminary data.</text>
</comment>
<dbReference type="InterPro" id="IPR012347">
    <property type="entry name" value="Ferritin-like"/>
</dbReference>
<evidence type="ECO:0000313" key="2">
    <source>
        <dbReference type="EMBL" id="HGL16794.1"/>
    </source>
</evidence>
<evidence type="ECO:0000259" key="1">
    <source>
        <dbReference type="Pfam" id="PF02915"/>
    </source>
</evidence>
<dbReference type="GO" id="GO:0046872">
    <property type="term" value="F:metal ion binding"/>
    <property type="evidence" value="ECO:0007669"/>
    <property type="project" value="InterPro"/>
</dbReference>
<dbReference type="CDD" id="cd01045">
    <property type="entry name" value="Ferritin_like_AB"/>
    <property type="match status" value="1"/>
</dbReference>
<reference evidence="2" key="1">
    <citation type="journal article" date="2020" name="mSystems">
        <title>Genome- and Community-Level Interaction Insights into Carbon Utilization and Element Cycling Functions of Hydrothermarchaeota in Hydrothermal Sediment.</title>
        <authorList>
            <person name="Zhou Z."/>
            <person name="Liu Y."/>
            <person name="Xu W."/>
            <person name="Pan J."/>
            <person name="Luo Z.H."/>
            <person name="Li M."/>
        </authorList>
    </citation>
    <scope>NUCLEOTIDE SEQUENCE [LARGE SCALE GENOMIC DNA]</scope>
    <source>
        <strain evidence="2">SpSt-69</strain>
    </source>
</reference>
<dbReference type="Pfam" id="PF02915">
    <property type="entry name" value="Rubrerythrin"/>
    <property type="match status" value="1"/>
</dbReference>
<proteinExistence type="predicted"/>
<dbReference type="GO" id="GO:0016491">
    <property type="term" value="F:oxidoreductase activity"/>
    <property type="evidence" value="ECO:0007669"/>
    <property type="project" value="InterPro"/>
</dbReference>
<dbReference type="InterPro" id="IPR009078">
    <property type="entry name" value="Ferritin-like_SF"/>
</dbReference>
<dbReference type="AlphaFoldDB" id="A0A7V3ZW98"/>
<sequence>MFTKSEIINIAIGIEESGFEFYKEAENTAPKDLKEVFRFLSKEELKHKEIFEEILRNLEKSKEIVINDEDYAQNVKTIGHIAVFKKNELKEKIGTLDTPDKIISFAIEMEISSINYYNFLLEVESEKNKPLLNQIIAEERKHLAMLTGILEKLKR</sequence>
<accession>A0A7V3ZW98</accession>
<dbReference type="PANTHER" id="PTHR33531">
    <property type="entry name" value="RUBRERYTHRIN SUBFAMILY"/>
    <property type="match status" value="1"/>
</dbReference>
<dbReference type="InterPro" id="IPR003251">
    <property type="entry name" value="Rr_diiron-bd_dom"/>
</dbReference>
<organism evidence="2">
    <name type="scientific">candidate division WOR-3 bacterium</name>
    <dbReference type="NCBI Taxonomy" id="2052148"/>
    <lineage>
        <taxon>Bacteria</taxon>
        <taxon>Bacteria division WOR-3</taxon>
    </lineage>
</organism>
<dbReference type="EMBL" id="DTDJ01000006">
    <property type="protein sequence ID" value="HGL16794.1"/>
    <property type="molecule type" value="Genomic_DNA"/>
</dbReference>
<dbReference type="PANTHER" id="PTHR33531:SF7">
    <property type="entry name" value="HYPOTHETICAL MEMBRANE PROTEIN, CONSERVED"/>
    <property type="match status" value="1"/>
</dbReference>
<name>A0A7V3ZW98_UNCW3</name>
<dbReference type="Gene3D" id="1.20.1260.10">
    <property type="match status" value="1"/>
</dbReference>
<gene>
    <name evidence="2" type="ORF">ENU66_00400</name>
</gene>
<dbReference type="SUPFAM" id="SSF47240">
    <property type="entry name" value="Ferritin-like"/>
    <property type="match status" value="1"/>
</dbReference>
<feature type="domain" description="Rubrerythrin diiron-binding" evidence="1">
    <location>
        <begin position="6"/>
        <end position="147"/>
    </location>
</feature>